<organism evidence="2 3">
    <name type="scientific">Salininema proteolyticum</name>
    <dbReference type="NCBI Taxonomy" id="1607685"/>
    <lineage>
        <taxon>Bacteria</taxon>
        <taxon>Bacillati</taxon>
        <taxon>Actinomycetota</taxon>
        <taxon>Actinomycetes</taxon>
        <taxon>Glycomycetales</taxon>
        <taxon>Glycomycetaceae</taxon>
        <taxon>Salininema</taxon>
    </lineage>
</organism>
<keyword evidence="3" id="KW-1185">Reference proteome</keyword>
<feature type="chain" id="PRO_5045495656" description="BON domain-containing protein" evidence="1">
    <location>
        <begin position="23"/>
        <end position="133"/>
    </location>
</feature>
<dbReference type="PROSITE" id="PS51257">
    <property type="entry name" value="PROKAR_LIPOPROTEIN"/>
    <property type="match status" value="1"/>
</dbReference>
<sequence length="133" mass="13389">MKTATRAAAAALAGLLSLGTLAACGEDPVGDAKDQLSSLEMPSLPDISVDPGADLTAAKDTLNDAISTVADFQIVELTVDKAGEVLTIATDAASLSDSDLAILKQVADTVQEGAKNIAVQVTDAAGEVVKTYS</sequence>
<evidence type="ECO:0000313" key="2">
    <source>
        <dbReference type="EMBL" id="MFC4334254.1"/>
    </source>
</evidence>
<evidence type="ECO:0000313" key="3">
    <source>
        <dbReference type="Proteomes" id="UP001595823"/>
    </source>
</evidence>
<accession>A0ABV8TU07</accession>
<dbReference type="EMBL" id="JBHSDK010000003">
    <property type="protein sequence ID" value="MFC4334254.1"/>
    <property type="molecule type" value="Genomic_DNA"/>
</dbReference>
<keyword evidence="1" id="KW-0732">Signal</keyword>
<gene>
    <name evidence="2" type="ORF">ACFPET_03480</name>
</gene>
<evidence type="ECO:0000256" key="1">
    <source>
        <dbReference type="SAM" id="SignalP"/>
    </source>
</evidence>
<protein>
    <recommendedName>
        <fullName evidence="4">BON domain-containing protein</fullName>
    </recommendedName>
</protein>
<proteinExistence type="predicted"/>
<comment type="caution">
    <text evidence="2">The sequence shown here is derived from an EMBL/GenBank/DDBJ whole genome shotgun (WGS) entry which is preliminary data.</text>
</comment>
<dbReference type="RefSeq" id="WP_380617988.1">
    <property type="nucleotide sequence ID" value="NZ_JBHSDK010000003.1"/>
</dbReference>
<name>A0ABV8TU07_9ACTN</name>
<feature type="signal peptide" evidence="1">
    <location>
        <begin position="1"/>
        <end position="22"/>
    </location>
</feature>
<evidence type="ECO:0008006" key="4">
    <source>
        <dbReference type="Google" id="ProtNLM"/>
    </source>
</evidence>
<dbReference type="Proteomes" id="UP001595823">
    <property type="component" value="Unassembled WGS sequence"/>
</dbReference>
<reference evidence="3" key="1">
    <citation type="journal article" date="2019" name="Int. J. Syst. Evol. Microbiol.">
        <title>The Global Catalogue of Microorganisms (GCM) 10K type strain sequencing project: providing services to taxonomists for standard genome sequencing and annotation.</title>
        <authorList>
            <consortium name="The Broad Institute Genomics Platform"/>
            <consortium name="The Broad Institute Genome Sequencing Center for Infectious Disease"/>
            <person name="Wu L."/>
            <person name="Ma J."/>
        </authorList>
    </citation>
    <scope>NUCLEOTIDE SEQUENCE [LARGE SCALE GENOMIC DNA]</scope>
    <source>
        <strain evidence="3">IBRC-M 10908</strain>
    </source>
</reference>